<evidence type="ECO:0000256" key="9">
    <source>
        <dbReference type="ARBA" id="ARBA00023012"/>
    </source>
</evidence>
<evidence type="ECO:0000313" key="15">
    <source>
        <dbReference type="EMBL" id="GEN03529.1"/>
    </source>
</evidence>
<dbReference type="SMART" id="SM00304">
    <property type="entry name" value="HAMP"/>
    <property type="match status" value="1"/>
</dbReference>
<comment type="caution">
    <text evidence="15">The sequence shown here is derived from an EMBL/GenBank/DDBJ whole genome shotgun (WGS) entry which is preliminary data.</text>
</comment>
<proteinExistence type="predicted"/>
<dbReference type="InterPro" id="IPR003660">
    <property type="entry name" value="HAMP_dom"/>
</dbReference>
<dbReference type="Proteomes" id="UP000321104">
    <property type="component" value="Unassembled WGS sequence"/>
</dbReference>
<dbReference type="InterPro" id="IPR036890">
    <property type="entry name" value="HATPase_C_sf"/>
</dbReference>
<evidence type="ECO:0000256" key="5">
    <source>
        <dbReference type="ARBA" id="ARBA00022679"/>
    </source>
</evidence>
<dbReference type="CDD" id="cd00082">
    <property type="entry name" value="HisKA"/>
    <property type="match status" value="1"/>
</dbReference>
<feature type="transmembrane region" description="Helical" evidence="11">
    <location>
        <begin position="21"/>
        <end position="44"/>
    </location>
</feature>
<sequence>MMRMPLAWLDCRSLRIKSVSLRFALIYGALFVGSGFLFLSFVWWGTVGLLERRTENAITTDAQILAQTFTESGRPALVALINERLEQDIDDNALYLLVTPNNEWVAGNLAEWPVKIHGHYWFSLPVQRADMLNTARVRAYTLPDGYKLLVGRDLNGRTQLAHMLTEMLLWTCIMMLVLAVSGGWFIRRLFRNIIHSIGRTTQAITHGDMTRRIPIKGTDKELDEVAFTINEMLDRIVRLMDGVRQVSNSMAHDLRTPITRARAQLEEASLTAKSEDELRRAIDKAVVNLDNVTSICEAILRIAQIEAGARRSAFSEFDLVSALETVVELYEAVAEEHQVNFVCQMPEKLPFFGDCILYQQAVANLLDNAIKFSPPQSTIRLTVEVTPAPSDTAPALVHLTLADQGPGMNDADMARATERFFRAEQARNTPGSGLGLSLVQAIIQLHGGTLRLASNAPGLVVKIETPLYPHDI</sequence>
<evidence type="ECO:0000256" key="3">
    <source>
        <dbReference type="ARBA" id="ARBA00012438"/>
    </source>
</evidence>
<dbReference type="Gene3D" id="1.10.287.130">
    <property type="match status" value="1"/>
</dbReference>
<dbReference type="Pfam" id="PF00512">
    <property type="entry name" value="HisKA"/>
    <property type="match status" value="1"/>
</dbReference>
<feature type="domain" description="Histidine kinase" evidence="12">
    <location>
        <begin position="249"/>
        <end position="469"/>
    </location>
</feature>
<accession>A0A6N3T7T3</accession>
<dbReference type="InterPro" id="IPR003661">
    <property type="entry name" value="HisK_dim/P_dom"/>
</dbReference>
<name>A0A6N3T7T3_9PROT</name>
<keyword evidence="6 11" id="KW-0812">Transmembrane</keyword>
<dbReference type="CDD" id="cd00075">
    <property type="entry name" value="HATPase"/>
    <property type="match status" value="1"/>
</dbReference>
<dbReference type="PROSITE" id="PS50109">
    <property type="entry name" value="HIS_KIN"/>
    <property type="match status" value="1"/>
</dbReference>
<keyword evidence="16" id="KW-1185">Reference proteome</keyword>
<dbReference type="InterPro" id="IPR050428">
    <property type="entry name" value="TCS_sensor_his_kinase"/>
</dbReference>
<gene>
    <name evidence="14" type="ORF">Abin_026_057</name>
    <name evidence="15" type="ORF">AIN02nite_15540</name>
</gene>
<dbReference type="RefSeq" id="WP_048845914.1">
    <property type="nucleotide sequence ID" value="NZ_BAMW01000026.1"/>
</dbReference>
<dbReference type="Pfam" id="PF02518">
    <property type="entry name" value="HATPase_c"/>
    <property type="match status" value="1"/>
</dbReference>
<comment type="subcellular location">
    <subcellularLocation>
        <location evidence="2">Membrane</location>
    </subcellularLocation>
</comment>
<dbReference type="Proteomes" id="UP000032673">
    <property type="component" value="Unassembled WGS sequence"/>
</dbReference>
<keyword evidence="8 11" id="KW-1133">Transmembrane helix</keyword>
<dbReference type="InterPro" id="IPR036097">
    <property type="entry name" value="HisK_dim/P_sf"/>
</dbReference>
<dbReference type="SMART" id="SM00387">
    <property type="entry name" value="HATPase_c"/>
    <property type="match status" value="1"/>
</dbReference>
<dbReference type="EMBL" id="BAMW01000026">
    <property type="protein sequence ID" value="GAN63411.1"/>
    <property type="molecule type" value="Genomic_DNA"/>
</dbReference>
<evidence type="ECO:0000256" key="10">
    <source>
        <dbReference type="ARBA" id="ARBA00023136"/>
    </source>
</evidence>
<evidence type="ECO:0000256" key="2">
    <source>
        <dbReference type="ARBA" id="ARBA00004370"/>
    </source>
</evidence>
<dbReference type="AlphaFoldDB" id="A0A6N3T7T3"/>
<dbReference type="InterPro" id="IPR005467">
    <property type="entry name" value="His_kinase_dom"/>
</dbReference>
<dbReference type="CDD" id="cd06225">
    <property type="entry name" value="HAMP"/>
    <property type="match status" value="1"/>
</dbReference>
<evidence type="ECO:0000313" key="16">
    <source>
        <dbReference type="Proteomes" id="UP000032673"/>
    </source>
</evidence>
<dbReference type="SMART" id="SM00388">
    <property type="entry name" value="HisKA"/>
    <property type="match status" value="1"/>
</dbReference>
<dbReference type="GO" id="GO:0000155">
    <property type="term" value="F:phosphorelay sensor kinase activity"/>
    <property type="evidence" value="ECO:0007669"/>
    <property type="project" value="InterPro"/>
</dbReference>
<keyword evidence="10 11" id="KW-0472">Membrane</keyword>
<evidence type="ECO:0000313" key="14">
    <source>
        <dbReference type="EMBL" id="GAN63411.1"/>
    </source>
</evidence>
<dbReference type="InterPro" id="IPR004358">
    <property type="entry name" value="Sig_transdc_His_kin-like_C"/>
</dbReference>
<evidence type="ECO:0000256" key="7">
    <source>
        <dbReference type="ARBA" id="ARBA00022777"/>
    </source>
</evidence>
<keyword evidence="4" id="KW-0597">Phosphoprotein</keyword>
<keyword evidence="5" id="KW-0808">Transferase</keyword>
<dbReference type="GO" id="GO:0005886">
    <property type="term" value="C:plasma membrane"/>
    <property type="evidence" value="ECO:0007669"/>
    <property type="project" value="TreeGrafter"/>
</dbReference>
<dbReference type="Gene3D" id="6.10.340.10">
    <property type="match status" value="1"/>
</dbReference>
<evidence type="ECO:0000256" key="4">
    <source>
        <dbReference type="ARBA" id="ARBA00022553"/>
    </source>
</evidence>
<dbReference type="PANTHER" id="PTHR45436">
    <property type="entry name" value="SENSOR HISTIDINE KINASE YKOH"/>
    <property type="match status" value="1"/>
</dbReference>
<evidence type="ECO:0000313" key="17">
    <source>
        <dbReference type="Proteomes" id="UP000321104"/>
    </source>
</evidence>
<dbReference type="EMBL" id="BJXQ01000007">
    <property type="protein sequence ID" value="GEN03529.1"/>
    <property type="molecule type" value="Genomic_DNA"/>
</dbReference>
<evidence type="ECO:0000256" key="1">
    <source>
        <dbReference type="ARBA" id="ARBA00000085"/>
    </source>
</evidence>
<feature type="domain" description="HAMP" evidence="13">
    <location>
        <begin position="188"/>
        <end position="241"/>
    </location>
</feature>
<protein>
    <recommendedName>
        <fullName evidence="3">histidine kinase</fullName>
        <ecNumber evidence="3">2.7.13.3</ecNumber>
    </recommendedName>
</protein>
<dbReference type="SUPFAM" id="SSF47384">
    <property type="entry name" value="Homodimeric domain of signal transducing histidine kinase"/>
    <property type="match status" value="1"/>
</dbReference>
<dbReference type="PROSITE" id="PS50885">
    <property type="entry name" value="HAMP"/>
    <property type="match status" value="1"/>
</dbReference>
<dbReference type="SUPFAM" id="SSF55874">
    <property type="entry name" value="ATPase domain of HSP90 chaperone/DNA topoisomerase II/histidine kinase"/>
    <property type="match status" value="1"/>
</dbReference>
<comment type="catalytic activity">
    <reaction evidence="1">
        <text>ATP + protein L-histidine = ADP + protein N-phospho-L-histidine.</text>
        <dbReference type="EC" id="2.7.13.3"/>
    </reaction>
</comment>
<keyword evidence="7 15" id="KW-0418">Kinase</keyword>
<evidence type="ECO:0000259" key="12">
    <source>
        <dbReference type="PROSITE" id="PS50109"/>
    </source>
</evidence>
<dbReference type="InterPro" id="IPR003594">
    <property type="entry name" value="HATPase_dom"/>
</dbReference>
<dbReference type="Gene3D" id="3.30.565.10">
    <property type="entry name" value="Histidine kinase-like ATPase, C-terminal domain"/>
    <property type="match status" value="1"/>
</dbReference>
<feature type="transmembrane region" description="Helical" evidence="11">
    <location>
        <begin position="167"/>
        <end position="186"/>
    </location>
</feature>
<evidence type="ECO:0000256" key="6">
    <source>
        <dbReference type="ARBA" id="ARBA00022692"/>
    </source>
</evidence>
<dbReference type="PANTHER" id="PTHR45436:SF8">
    <property type="entry name" value="HISTIDINE KINASE"/>
    <property type="match status" value="1"/>
</dbReference>
<dbReference type="Pfam" id="PF00672">
    <property type="entry name" value="HAMP"/>
    <property type="match status" value="1"/>
</dbReference>
<keyword evidence="9" id="KW-0902">Two-component regulatory system</keyword>
<organism evidence="15 17">
    <name type="scientific">Acetobacter indonesiensis</name>
    <dbReference type="NCBI Taxonomy" id="104101"/>
    <lineage>
        <taxon>Bacteria</taxon>
        <taxon>Pseudomonadati</taxon>
        <taxon>Pseudomonadota</taxon>
        <taxon>Alphaproteobacteria</taxon>
        <taxon>Acetobacterales</taxon>
        <taxon>Acetobacteraceae</taxon>
        <taxon>Acetobacter</taxon>
    </lineage>
</organism>
<evidence type="ECO:0000256" key="8">
    <source>
        <dbReference type="ARBA" id="ARBA00022989"/>
    </source>
</evidence>
<reference evidence="15 17" key="2">
    <citation type="submission" date="2019-07" db="EMBL/GenBank/DDBJ databases">
        <title>Whole genome shotgun sequence of Acetobacter indonesiensis NBRC 16471.</title>
        <authorList>
            <person name="Hosoyama A."/>
            <person name="Uohara A."/>
            <person name="Ohji S."/>
            <person name="Ichikawa N."/>
        </authorList>
    </citation>
    <scope>NUCLEOTIDE SEQUENCE [LARGE SCALE GENOMIC DNA]</scope>
    <source>
        <strain evidence="15 17">NBRC 16471</strain>
    </source>
</reference>
<reference evidence="14 16" key="1">
    <citation type="submission" date="2012-11" db="EMBL/GenBank/DDBJ databases">
        <title>Whole genome sequence of Acetobacter indonesiensis 5H-1.</title>
        <authorList>
            <person name="Azuma Y."/>
            <person name="Higashiura N."/>
            <person name="Hirakawa H."/>
            <person name="Matsushita K."/>
        </authorList>
    </citation>
    <scope>NUCLEOTIDE SEQUENCE [LARGE SCALE GENOMIC DNA]</scope>
    <source>
        <strain evidence="14 16">5H-1</strain>
    </source>
</reference>
<dbReference type="EC" id="2.7.13.3" evidence="3"/>
<dbReference type="PRINTS" id="PR00344">
    <property type="entry name" value="BCTRLSENSOR"/>
</dbReference>
<evidence type="ECO:0000256" key="11">
    <source>
        <dbReference type="SAM" id="Phobius"/>
    </source>
</evidence>
<evidence type="ECO:0000259" key="13">
    <source>
        <dbReference type="PROSITE" id="PS50885"/>
    </source>
</evidence>